<dbReference type="SUPFAM" id="SSF48371">
    <property type="entry name" value="ARM repeat"/>
    <property type="match status" value="1"/>
</dbReference>
<gene>
    <name evidence="3" type="primary">ypgR</name>
    <name evidence="3" type="ORF">PACILC2_40960</name>
</gene>
<dbReference type="PANTHER" id="PTHR12697">
    <property type="entry name" value="PBS LYASE HEAT-LIKE PROTEIN"/>
    <property type="match status" value="1"/>
</dbReference>
<dbReference type="InterPro" id="IPR025989">
    <property type="entry name" value="Virulence_F_dom"/>
</dbReference>
<evidence type="ECO:0000313" key="4">
    <source>
        <dbReference type="Proteomes" id="UP000680304"/>
    </source>
</evidence>
<evidence type="ECO:0000259" key="2">
    <source>
        <dbReference type="SMART" id="SM00932"/>
    </source>
</evidence>
<sequence length="386" mass="42784">MKLISVEPTPSPNTMKLNVDEALARGKHETYSAKEAEKAPEPLRSLLAIEGVKGLFRTADFIALDRKPGADWARILDEVRKLLQAAEADSEAHKPGTAADGFGEAHVLVQMYRGIPIQVRVRMGDREERAALPQPFAEAVQEAAGATMIRERKLEEFGVRYGEPAEIAAEVVRELEAAYPPERLRELVEAAKAMGAETGEAQQPVVRPRQLTAAEIAERLESPDWRVRYAALERMSPEPEHLPLLAKALADDNVSVRRLAVVYLGDLRIPEALPHLFNALRDPSASVRRTAGDTLSDLGDPAAIGPMIEALRDKNKLVRWRAARFLYEAGDETALDALREAAQDPEFEIRLQAKMALERIERGEEAAGTVWQQMTASRRADREDGR</sequence>
<feature type="region of interest" description="Disordered" evidence="1">
    <location>
        <begin position="366"/>
        <end position="386"/>
    </location>
</feature>
<evidence type="ECO:0000256" key="1">
    <source>
        <dbReference type="SAM" id="MobiDB-lite"/>
    </source>
</evidence>
<dbReference type="SUPFAM" id="SSF110836">
    <property type="entry name" value="Hypothetical protein SAV1430"/>
    <property type="match status" value="1"/>
</dbReference>
<dbReference type="Gene3D" id="1.25.10.10">
    <property type="entry name" value="Leucine-rich Repeat Variant"/>
    <property type="match status" value="1"/>
</dbReference>
<dbReference type="InterPro" id="IPR014824">
    <property type="entry name" value="Nfu/NifU_N"/>
</dbReference>
<dbReference type="Pfam" id="PF13769">
    <property type="entry name" value="Virulence_fact"/>
    <property type="match status" value="1"/>
</dbReference>
<dbReference type="Gene3D" id="3.30.1370.70">
    <property type="entry name" value="Scaffold protein Nfu/NifU, N-terminal domain"/>
    <property type="match status" value="1"/>
</dbReference>
<dbReference type="PANTHER" id="PTHR12697:SF37">
    <property type="entry name" value="CONSERVED VIRULENCE FACTOR C"/>
    <property type="match status" value="1"/>
</dbReference>
<dbReference type="Pfam" id="PF13646">
    <property type="entry name" value="HEAT_2"/>
    <property type="match status" value="1"/>
</dbReference>
<organism evidence="3 4">
    <name type="scientific">Paenibacillus cisolokensis</name>
    <dbReference type="NCBI Taxonomy" id="1658519"/>
    <lineage>
        <taxon>Bacteria</taxon>
        <taxon>Bacillati</taxon>
        <taxon>Bacillota</taxon>
        <taxon>Bacilli</taxon>
        <taxon>Bacillales</taxon>
        <taxon>Paenibacillaceae</taxon>
        <taxon>Paenibacillus</taxon>
    </lineage>
</organism>
<keyword evidence="4" id="KW-1185">Reference proteome</keyword>
<accession>A0ABQ4NBC3</accession>
<evidence type="ECO:0000313" key="3">
    <source>
        <dbReference type="EMBL" id="GIQ65528.1"/>
    </source>
</evidence>
<proteinExistence type="predicted"/>
<feature type="domain" description="Scaffold protein Nfu/NifU N-terminal" evidence="2">
    <location>
        <begin position="4"/>
        <end position="89"/>
    </location>
</feature>
<dbReference type="SMART" id="SM00567">
    <property type="entry name" value="EZ_HEAT"/>
    <property type="match status" value="4"/>
</dbReference>
<dbReference type="InterPro" id="IPR011989">
    <property type="entry name" value="ARM-like"/>
</dbReference>
<dbReference type="InterPro" id="IPR036498">
    <property type="entry name" value="Nfu/NifU_N_sf"/>
</dbReference>
<name>A0ABQ4NBC3_9BACL</name>
<dbReference type="InterPro" id="IPR016024">
    <property type="entry name" value="ARM-type_fold"/>
</dbReference>
<dbReference type="InterPro" id="IPR004155">
    <property type="entry name" value="PBS_lyase_HEAT"/>
</dbReference>
<protein>
    <recommendedName>
        <fullName evidence="2">Scaffold protein Nfu/NifU N-terminal domain-containing protein</fullName>
    </recommendedName>
</protein>
<reference evidence="3 4" key="1">
    <citation type="submission" date="2021-04" db="EMBL/GenBank/DDBJ databases">
        <title>Draft genome sequence of Paenibacillus cisolokensis, LC2-13A.</title>
        <authorList>
            <person name="Uke A."/>
            <person name="Chhe C."/>
            <person name="Baramee S."/>
            <person name="Kosugi A."/>
        </authorList>
    </citation>
    <scope>NUCLEOTIDE SEQUENCE [LARGE SCALE GENOMIC DNA]</scope>
    <source>
        <strain evidence="3 4">LC2-13A</strain>
    </source>
</reference>
<comment type="caution">
    <text evidence="3">The sequence shown here is derived from an EMBL/GenBank/DDBJ whole genome shotgun (WGS) entry which is preliminary data.</text>
</comment>
<dbReference type="EMBL" id="BOVJ01000136">
    <property type="protein sequence ID" value="GIQ65528.1"/>
    <property type="molecule type" value="Genomic_DNA"/>
</dbReference>
<dbReference type="Pfam" id="PF08712">
    <property type="entry name" value="Nfu_N"/>
    <property type="match status" value="1"/>
</dbReference>
<dbReference type="RefSeq" id="WP_062495585.1">
    <property type="nucleotide sequence ID" value="NZ_BOVJ01000136.1"/>
</dbReference>
<dbReference type="Proteomes" id="UP000680304">
    <property type="component" value="Unassembled WGS sequence"/>
</dbReference>
<dbReference type="SMART" id="SM00932">
    <property type="entry name" value="Nfu_N"/>
    <property type="match status" value="1"/>
</dbReference>